<protein>
    <recommendedName>
        <fullName evidence="9 10">D-alanyl-D-alanine dipeptidase</fullName>
        <shortName evidence="9 10">D-Ala-D-Ala dipeptidase</shortName>
        <ecNumber evidence="9 10">3.4.13.22</ecNumber>
    </recommendedName>
</protein>
<dbReference type="PIRSF" id="PIRSF026671">
    <property type="entry name" value="AA_dipeptidase"/>
    <property type="match status" value="1"/>
</dbReference>
<keyword evidence="8 10" id="KW-0961">Cell wall biogenesis/degradation</keyword>
<evidence type="ECO:0000256" key="6">
    <source>
        <dbReference type="ARBA" id="ARBA00022997"/>
    </source>
</evidence>
<dbReference type="PANTHER" id="PTHR43126:SF2">
    <property type="entry name" value="D-ALANYL-D-ALANINE DIPEPTIDASE"/>
    <property type="match status" value="1"/>
</dbReference>
<proteinExistence type="inferred from homology"/>
<evidence type="ECO:0000256" key="9">
    <source>
        <dbReference type="HAMAP-Rule" id="MF_01924"/>
    </source>
</evidence>
<evidence type="ECO:0000256" key="2">
    <source>
        <dbReference type="ARBA" id="ARBA00022670"/>
    </source>
</evidence>
<dbReference type="EC" id="3.4.13.22" evidence="9 10"/>
<dbReference type="InterPro" id="IPR000755">
    <property type="entry name" value="A_A_dipeptidase"/>
</dbReference>
<dbReference type="Gene3D" id="3.30.1380.10">
    <property type="match status" value="1"/>
</dbReference>
<dbReference type="GO" id="GO:0006508">
    <property type="term" value="P:proteolysis"/>
    <property type="evidence" value="ECO:0007669"/>
    <property type="project" value="UniProtKB-KW"/>
</dbReference>
<dbReference type="EMBL" id="BNBT01000093">
    <property type="protein sequence ID" value="GHE76327.1"/>
    <property type="molecule type" value="Genomic_DNA"/>
</dbReference>
<evidence type="ECO:0000313" key="12">
    <source>
        <dbReference type="EMBL" id="GHE76327.1"/>
    </source>
</evidence>
<feature type="region of interest" description="Disordered" evidence="11">
    <location>
        <begin position="234"/>
        <end position="255"/>
    </location>
</feature>
<dbReference type="HAMAP" id="MF_01924">
    <property type="entry name" value="A_A_dipeptidase"/>
    <property type="match status" value="1"/>
</dbReference>
<comment type="function">
    <text evidence="9 10">Catalyzes hydrolysis of the D-alanyl-D-alanine dipeptide.</text>
</comment>
<sequence>MCAAHKGFPDGAVTRDHHAMTEIVLMSDARVAAIPVTECGEPLVDVRRHGGLLVDDRQEDAAGAFAYVRAGLLERLLKAQASLPDGLRLLFVEGYRPLSLQRSYFEEHMRELRALYPDWSAGRIHAAASRYVSPPSVAPHSAGAAVDLTLADADGRELDMGTRLDADPEDSDGACYTHAANIGARARAHRETLGSALTAAGLVNYPTEWWHWSFGDRYWALVTGAPAALYGPQEGPAPEGLVSDGLDVRGGSTDA</sequence>
<evidence type="ECO:0000256" key="7">
    <source>
        <dbReference type="ARBA" id="ARBA00023049"/>
    </source>
</evidence>
<comment type="similarity">
    <text evidence="9 10">Belongs to the peptidase M15D family.</text>
</comment>
<dbReference type="Pfam" id="PF01427">
    <property type="entry name" value="Peptidase_M15"/>
    <property type="match status" value="1"/>
</dbReference>
<evidence type="ECO:0000256" key="5">
    <source>
        <dbReference type="ARBA" id="ARBA00022833"/>
    </source>
</evidence>
<evidence type="ECO:0000313" key="13">
    <source>
        <dbReference type="Proteomes" id="UP000608024"/>
    </source>
</evidence>
<feature type="binding site" evidence="9">
    <location>
        <position position="211"/>
    </location>
    <ligand>
        <name>Zn(2+)</name>
        <dbReference type="ChEBI" id="CHEBI:29105"/>
        <note>catalytic</note>
    </ligand>
</feature>
<dbReference type="GO" id="GO:0008237">
    <property type="term" value="F:metallopeptidase activity"/>
    <property type="evidence" value="ECO:0007669"/>
    <property type="project" value="UniProtKB-KW"/>
</dbReference>
<comment type="cofactor">
    <cofactor evidence="9">
        <name>Zn(2+)</name>
        <dbReference type="ChEBI" id="CHEBI:29105"/>
    </cofactor>
    <text evidence="9">Binds 1 zinc ion per subunit.</text>
</comment>
<keyword evidence="6 9" id="KW-0224">Dipeptidase</keyword>
<evidence type="ECO:0000256" key="11">
    <source>
        <dbReference type="SAM" id="MobiDB-lite"/>
    </source>
</evidence>
<evidence type="ECO:0000256" key="4">
    <source>
        <dbReference type="ARBA" id="ARBA00022801"/>
    </source>
</evidence>
<name>A0A918ZZ65_9ACTN</name>
<dbReference type="GO" id="GO:0160237">
    <property type="term" value="F:D-Ala-D-Ala dipeptidase activity"/>
    <property type="evidence" value="ECO:0007669"/>
    <property type="project" value="UniProtKB-EC"/>
</dbReference>
<keyword evidence="5 9" id="KW-0862">Zinc</keyword>
<accession>A0A918ZZ65</accession>
<feature type="active site" description="Proton donor/acceptor" evidence="9">
    <location>
        <position position="208"/>
    </location>
</feature>
<organism evidence="12 13">
    <name type="scientific">Streptomyces longispororuber</name>
    <dbReference type="NCBI Taxonomy" id="68230"/>
    <lineage>
        <taxon>Bacteria</taxon>
        <taxon>Bacillati</taxon>
        <taxon>Actinomycetota</taxon>
        <taxon>Actinomycetes</taxon>
        <taxon>Kitasatosporales</taxon>
        <taxon>Streptomycetaceae</taxon>
        <taxon>Streptomyces</taxon>
    </lineage>
</organism>
<feature type="site" description="Transition state stabilizer" evidence="9">
    <location>
        <position position="96"/>
    </location>
</feature>
<gene>
    <name evidence="12" type="ORF">GCM10018785_50700</name>
</gene>
<reference evidence="12" key="1">
    <citation type="journal article" date="2014" name="Int. J. Syst. Evol. Microbiol.">
        <title>Complete genome sequence of Corynebacterium casei LMG S-19264T (=DSM 44701T), isolated from a smear-ripened cheese.</title>
        <authorList>
            <consortium name="US DOE Joint Genome Institute (JGI-PGF)"/>
            <person name="Walter F."/>
            <person name="Albersmeier A."/>
            <person name="Kalinowski J."/>
            <person name="Ruckert C."/>
        </authorList>
    </citation>
    <scope>NUCLEOTIDE SEQUENCE</scope>
    <source>
        <strain evidence="12">JCM 4784</strain>
    </source>
</reference>
<keyword evidence="7 9" id="KW-0482">Metalloprotease</keyword>
<dbReference type="Proteomes" id="UP000608024">
    <property type="component" value="Unassembled WGS sequence"/>
</dbReference>
<dbReference type="AlphaFoldDB" id="A0A918ZZ65"/>
<keyword evidence="3 9" id="KW-0479">Metal-binding</keyword>
<evidence type="ECO:0000256" key="1">
    <source>
        <dbReference type="ARBA" id="ARBA00001362"/>
    </source>
</evidence>
<keyword evidence="4 9" id="KW-0378">Hydrolase</keyword>
<feature type="binding site" evidence="9">
    <location>
        <position position="140"/>
    </location>
    <ligand>
        <name>Zn(2+)</name>
        <dbReference type="ChEBI" id="CHEBI:29105"/>
        <note>catalytic</note>
    </ligand>
</feature>
<dbReference type="CDD" id="cd14843">
    <property type="entry name" value="D-Ala-D-Ala_dipeptidase_like"/>
    <property type="match status" value="1"/>
</dbReference>
<dbReference type="SUPFAM" id="SSF55166">
    <property type="entry name" value="Hedgehog/DD-peptidase"/>
    <property type="match status" value="1"/>
</dbReference>
<keyword evidence="13" id="KW-1185">Reference proteome</keyword>
<comment type="catalytic activity">
    <reaction evidence="1 9 10">
        <text>D-alanyl-D-alanine + H2O = 2 D-alanine</text>
        <dbReference type="Rhea" id="RHEA:20661"/>
        <dbReference type="ChEBI" id="CHEBI:15377"/>
        <dbReference type="ChEBI" id="CHEBI:57416"/>
        <dbReference type="ChEBI" id="CHEBI:57822"/>
        <dbReference type="EC" id="3.4.13.22"/>
    </reaction>
</comment>
<evidence type="ECO:0000256" key="3">
    <source>
        <dbReference type="ARBA" id="ARBA00022723"/>
    </source>
</evidence>
<evidence type="ECO:0000256" key="8">
    <source>
        <dbReference type="ARBA" id="ARBA00023316"/>
    </source>
</evidence>
<dbReference type="PANTHER" id="PTHR43126">
    <property type="entry name" value="D-ALANYL-D-ALANINE DIPEPTIDASE"/>
    <property type="match status" value="1"/>
</dbReference>
<reference evidence="12" key="2">
    <citation type="submission" date="2020-09" db="EMBL/GenBank/DDBJ databases">
        <authorList>
            <person name="Sun Q."/>
            <person name="Ohkuma M."/>
        </authorList>
    </citation>
    <scope>NUCLEOTIDE SEQUENCE</scope>
    <source>
        <strain evidence="12">JCM 4784</strain>
    </source>
</reference>
<dbReference type="InterPro" id="IPR009045">
    <property type="entry name" value="Zn_M74/Hedgehog-like"/>
</dbReference>
<keyword evidence="2 9" id="KW-0645">Protease</keyword>
<dbReference type="GO" id="GO:0071555">
    <property type="term" value="P:cell wall organization"/>
    <property type="evidence" value="ECO:0007669"/>
    <property type="project" value="UniProtKB-KW"/>
</dbReference>
<feature type="binding site" evidence="9">
    <location>
        <position position="147"/>
    </location>
    <ligand>
        <name>Zn(2+)</name>
        <dbReference type="ChEBI" id="CHEBI:29105"/>
        <note>catalytic</note>
    </ligand>
</feature>
<evidence type="ECO:0000256" key="10">
    <source>
        <dbReference type="PIRNR" id="PIRNR026671"/>
    </source>
</evidence>
<comment type="caution">
    <text evidence="12">The sequence shown here is derived from an EMBL/GenBank/DDBJ whole genome shotgun (WGS) entry which is preliminary data.</text>
</comment>
<dbReference type="GO" id="GO:0008270">
    <property type="term" value="F:zinc ion binding"/>
    <property type="evidence" value="ECO:0007669"/>
    <property type="project" value="UniProtKB-UniRule"/>
</dbReference>